<comment type="caution">
    <text evidence="5">The sequence shown here is derived from an EMBL/GenBank/DDBJ whole genome shotgun (WGS) entry which is preliminary data.</text>
</comment>
<feature type="domain" description="HTH luxR-type" evidence="4">
    <location>
        <begin position="29"/>
        <end position="96"/>
    </location>
</feature>
<dbReference type="PANTHER" id="PTHR44688">
    <property type="entry name" value="DNA-BINDING TRANSCRIPTIONAL ACTIVATOR DEVR_DOSR"/>
    <property type="match status" value="1"/>
</dbReference>
<evidence type="ECO:0000313" key="5">
    <source>
        <dbReference type="EMBL" id="MPM76487.1"/>
    </source>
</evidence>
<keyword evidence="3" id="KW-0804">Transcription</keyword>
<dbReference type="PROSITE" id="PS50043">
    <property type="entry name" value="HTH_LUXR_2"/>
    <property type="match status" value="1"/>
</dbReference>
<dbReference type="Gene3D" id="1.10.10.10">
    <property type="entry name" value="Winged helix-like DNA-binding domain superfamily/Winged helix DNA-binding domain"/>
    <property type="match status" value="1"/>
</dbReference>
<dbReference type="SUPFAM" id="SSF46894">
    <property type="entry name" value="C-terminal effector domain of the bipartite response regulators"/>
    <property type="match status" value="1"/>
</dbReference>
<keyword evidence="1" id="KW-0805">Transcription regulation</keyword>
<dbReference type="EMBL" id="VSSQ01027310">
    <property type="protein sequence ID" value="MPM76487.1"/>
    <property type="molecule type" value="Genomic_DNA"/>
</dbReference>
<reference evidence="5" key="1">
    <citation type="submission" date="2019-08" db="EMBL/GenBank/DDBJ databases">
        <authorList>
            <person name="Kucharzyk K."/>
            <person name="Murdoch R.W."/>
            <person name="Higgins S."/>
            <person name="Loffler F."/>
        </authorList>
    </citation>
    <scope>NUCLEOTIDE SEQUENCE</scope>
</reference>
<dbReference type="InterPro" id="IPR036388">
    <property type="entry name" value="WH-like_DNA-bd_sf"/>
</dbReference>
<dbReference type="Pfam" id="PF00196">
    <property type="entry name" value="GerE"/>
    <property type="match status" value="1"/>
</dbReference>
<dbReference type="CDD" id="cd06170">
    <property type="entry name" value="LuxR_C_like"/>
    <property type="match status" value="1"/>
</dbReference>
<name>A0A645CHQ9_9ZZZZ</name>
<evidence type="ECO:0000259" key="4">
    <source>
        <dbReference type="PROSITE" id="PS50043"/>
    </source>
</evidence>
<evidence type="ECO:0000256" key="1">
    <source>
        <dbReference type="ARBA" id="ARBA00023015"/>
    </source>
</evidence>
<dbReference type="AlphaFoldDB" id="A0A645CHQ9"/>
<protein>
    <submittedName>
        <fullName evidence="5">HTH-type transcriptional regulator MalT</fullName>
    </submittedName>
</protein>
<proteinExistence type="predicted"/>
<dbReference type="InterPro" id="IPR016032">
    <property type="entry name" value="Sig_transdc_resp-reg_C-effctor"/>
</dbReference>
<dbReference type="GO" id="GO:0006355">
    <property type="term" value="P:regulation of DNA-templated transcription"/>
    <property type="evidence" value="ECO:0007669"/>
    <property type="project" value="InterPro"/>
</dbReference>
<dbReference type="PRINTS" id="PR00038">
    <property type="entry name" value="HTHLUXR"/>
</dbReference>
<sequence length="103" mass="11306">MSLSQVSVQLRHIREKLDAKPPVGHSAVIRQAARRYGLTARETEVFGEILLGRSNTEIAANLYIEDTTVKTHVNKILKKTGMSNRAELIAKIHAEAAATLSAE</sequence>
<accession>A0A645CHQ9</accession>
<keyword evidence="2" id="KW-0238">DNA-binding</keyword>
<organism evidence="5">
    <name type="scientific">bioreactor metagenome</name>
    <dbReference type="NCBI Taxonomy" id="1076179"/>
    <lineage>
        <taxon>unclassified sequences</taxon>
        <taxon>metagenomes</taxon>
        <taxon>ecological metagenomes</taxon>
    </lineage>
</organism>
<evidence type="ECO:0000256" key="2">
    <source>
        <dbReference type="ARBA" id="ARBA00023125"/>
    </source>
</evidence>
<dbReference type="InterPro" id="IPR000792">
    <property type="entry name" value="Tscrpt_reg_LuxR_C"/>
</dbReference>
<evidence type="ECO:0000256" key="3">
    <source>
        <dbReference type="ARBA" id="ARBA00023163"/>
    </source>
</evidence>
<dbReference type="PANTHER" id="PTHR44688:SF16">
    <property type="entry name" value="DNA-BINDING TRANSCRIPTIONAL ACTIVATOR DEVR_DOSR"/>
    <property type="match status" value="1"/>
</dbReference>
<dbReference type="SMART" id="SM00421">
    <property type="entry name" value="HTH_LUXR"/>
    <property type="match status" value="1"/>
</dbReference>
<gene>
    <name evidence="5" type="primary">malT_21</name>
    <name evidence="5" type="ORF">SDC9_123485</name>
</gene>
<dbReference type="GO" id="GO:0003677">
    <property type="term" value="F:DNA binding"/>
    <property type="evidence" value="ECO:0007669"/>
    <property type="project" value="UniProtKB-KW"/>
</dbReference>